<dbReference type="OrthoDB" id="5365129at2759"/>
<dbReference type="AlphaFoldDB" id="A0A2V1DZI1"/>
<dbReference type="Proteomes" id="UP000244855">
    <property type="component" value="Unassembled WGS sequence"/>
</dbReference>
<dbReference type="STRING" id="97972.A0A2V1DZI1"/>
<feature type="region of interest" description="Disordered" evidence="1">
    <location>
        <begin position="98"/>
        <end position="119"/>
    </location>
</feature>
<evidence type="ECO:0000256" key="1">
    <source>
        <dbReference type="SAM" id="MobiDB-lite"/>
    </source>
</evidence>
<keyword evidence="3" id="KW-1185">Reference proteome</keyword>
<organism evidence="2 3">
    <name type="scientific">Periconia macrospinosa</name>
    <dbReference type="NCBI Taxonomy" id="97972"/>
    <lineage>
        <taxon>Eukaryota</taxon>
        <taxon>Fungi</taxon>
        <taxon>Dikarya</taxon>
        <taxon>Ascomycota</taxon>
        <taxon>Pezizomycotina</taxon>
        <taxon>Dothideomycetes</taxon>
        <taxon>Pleosporomycetidae</taxon>
        <taxon>Pleosporales</taxon>
        <taxon>Massarineae</taxon>
        <taxon>Periconiaceae</taxon>
        <taxon>Periconia</taxon>
    </lineage>
</organism>
<sequence>MVNPIINVIGVVAGVIGIWGFSEDHIPKKAEPKKPDDPNKYITTVRVTAGLDGADSLMSPGGRPHRLMGAGGRVDSMLHWNLKGDFLGNGHSVDRVGDGAFSDYKSPSSDGSQPVSTEIRGSSDSICIATLTATWPDDSKYGWTGDWASICGLPFYYSGIIMPSGKSPWCMWLTTNSALPDGDPRKPPGAIKITWHDFLSKDGKVPSREDAEKLCGNSLKAYTFSEHAGDEISLPRPYEVMEWNGGRDFNKRGASSNMGRSDNRLVISSRSEHNATALCEKSHSYGPDFVSLEEGIYCNMETRETLPLCSSSIMGDCFDVDTHSHVIGDGSHKPSIRPRNPTNVIRW</sequence>
<evidence type="ECO:0000313" key="3">
    <source>
        <dbReference type="Proteomes" id="UP000244855"/>
    </source>
</evidence>
<reference evidence="2 3" key="1">
    <citation type="journal article" date="2018" name="Sci. Rep.">
        <title>Comparative genomics provides insights into the lifestyle and reveals functional heterogeneity of dark septate endophytic fungi.</title>
        <authorList>
            <person name="Knapp D.G."/>
            <person name="Nemeth J.B."/>
            <person name="Barry K."/>
            <person name="Hainaut M."/>
            <person name="Henrissat B."/>
            <person name="Johnson J."/>
            <person name="Kuo A."/>
            <person name="Lim J.H.P."/>
            <person name="Lipzen A."/>
            <person name="Nolan M."/>
            <person name="Ohm R.A."/>
            <person name="Tamas L."/>
            <person name="Grigoriev I.V."/>
            <person name="Spatafora J.W."/>
            <person name="Nagy L.G."/>
            <person name="Kovacs G.M."/>
        </authorList>
    </citation>
    <scope>NUCLEOTIDE SEQUENCE [LARGE SCALE GENOMIC DNA]</scope>
    <source>
        <strain evidence="2 3">DSE2036</strain>
    </source>
</reference>
<name>A0A2V1DZI1_9PLEO</name>
<proteinExistence type="predicted"/>
<feature type="region of interest" description="Disordered" evidence="1">
    <location>
        <begin position="328"/>
        <end position="347"/>
    </location>
</feature>
<gene>
    <name evidence="2" type="ORF">DM02DRAFT_701093</name>
</gene>
<protein>
    <submittedName>
        <fullName evidence="2">Uncharacterized protein</fullName>
    </submittedName>
</protein>
<feature type="compositionally biased region" description="Polar residues" evidence="1">
    <location>
        <begin position="105"/>
        <end position="119"/>
    </location>
</feature>
<dbReference type="EMBL" id="KZ805340">
    <property type="protein sequence ID" value="PVI02635.1"/>
    <property type="molecule type" value="Genomic_DNA"/>
</dbReference>
<evidence type="ECO:0000313" key="2">
    <source>
        <dbReference type="EMBL" id="PVI02635.1"/>
    </source>
</evidence>
<accession>A0A2V1DZI1</accession>